<dbReference type="EMBL" id="CP049742">
    <property type="protein sequence ID" value="QPC47043.1"/>
    <property type="molecule type" value="Genomic_DNA"/>
</dbReference>
<keyword evidence="6" id="KW-0175">Coiled coil</keyword>
<protein>
    <recommendedName>
        <fullName evidence="7">RNA-binding protein AU-1/Ribonuclease E/G domain-containing protein</fullName>
    </recommendedName>
</protein>
<keyword evidence="5" id="KW-0694">RNA-binding</keyword>
<name>A0A7S8CBQ6_9BACI</name>
<keyword evidence="3" id="KW-0378">Hydrolase</keyword>
<dbReference type="InterPro" id="IPR004659">
    <property type="entry name" value="RNase_E/G"/>
</dbReference>
<dbReference type="KEGG" id="mcui:G8O30_08730"/>
<keyword evidence="4" id="KW-0460">Magnesium</keyword>
<evidence type="ECO:0000313" key="8">
    <source>
        <dbReference type="EMBL" id="QPC47043.1"/>
    </source>
</evidence>
<evidence type="ECO:0000256" key="6">
    <source>
        <dbReference type="SAM" id="Coils"/>
    </source>
</evidence>
<dbReference type="GO" id="GO:0046872">
    <property type="term" value="F:metal ion binding"/>
    <property type="evidence" value="ECO:0007669"/>
    <property type="project" value="UniProtKB-KW"/>
</dbReference>
<keyword evidence="9" id="KW-1185">Reference proteome</keyword>
<evidence type="ECO:0000256" key="5">
    <source>
        <dbReference type="ARBA" id="ARBA00022884"/>
    </source>
</evidence>
<evidence type="ECO:0000259" key="7">
    <source>
        <dbReference type="Pfam" id="PF10150"/>
    </source>
</evidence>
<sequence length="476" mass="54497">MISLYIELKGLEKRLAVLQDGKLVYYRTASSDDAGQQGSYYIGRIDSVHSGINAAFVEIGEEKKGYLTKQKTVKFAESDHPNKKDIAPSKFLPQGQRILVQVEKEAHGQKGAVLTNLVEIAGVSLVYMPFGQYCAVSKKIPDLIREDLRTAVSSWLTGQEGVVVRTDAANRSLHDLQLELENLREQYQELQKKAQQEKREGLLQPVPLFWKDLQYWISQSSNGECYSDDASFLKQLPLGEGWTKTWHHGKESLFTKYDLHSSEEKVFQKQVWLSNGGSISIEHTEAMTVVDVNTARQVKNRNAEQAFEETNLLAAKEVSKQLLLRDVSGMVVIDFINMKSQSSRQRVLQTLKDQVEKDEKHVMVYPFNELGCVMLTRKRTKPMWYETHLERYSHETGFGWRKSAHASAYSLDRAIRDHIASIETEDVQIKVDSATWENFVGKDKGYLMSIEKDYQVTLHPIIEDREAPYYEIFVTM</sequence>
<accession>A0A7S8CBQ6</accession>
<evidence type="ECO:0000256" key="2">
    <source>
        <dbReference type="ARBA" id="ARBA00022723"/>
    </source>
</evidence>
<dbReference type="AlphaFoldDB" id="A0A7S8CBQ6"/>
<dbReference type="GO" id="GO:0006364">
    <property type="term" value="P:rRNA processing"/>
    <property type="evidence" value="ECO:0007669"/>
    <property type="project" value="TreeGrafter"/>
</dbReference>
<dbReference type="GO" id="GO:0005737">
    <property type="term" value="C:cytoplasm"/>
    <property type="evidence" value="ECO:0007669"/>
    <property type="project" value="TreeGrafter"/>
</dbReference>
<dbReference type="GO" id="GO:0003723">
    <property type="term" value="F:RNA binding"/>
    <property type="evidence" value="ECO:0007669"/>
    <property type="project" value="UniProtKB-KW"/>
</dbReference>
<keyword evidence="2" id="KW-0479">Metal-binding</keyword>
<gene>
    <name evidence="8" type="ORF">G8O30_08730</name>
</gene>
<dbReference type="CDD" id="cd04453">
    <property type="entry name" value="S1_RNase_E"/>
    <property type="match status" value="1"/>
</dbReference>
<dbReference type="Gene3D" id="2.40.50.140">
    <property type="entry name" value="Nucleic acid-binding proteins"/>
    <property type="match status" value="1"/>
</dbReference>
<dbReference type="SUPFAM" id="SSF50249">
    <property type="entry name" value="Nucleic acid-binding proteins"/>
    <property type="match status" value="1"/>
</dbReference>
<evidence type="ECO:0000313" key="9">
    <source>
        <dbReference type="Proteomes" id="UP000593626"/>
    </source>
</evidence>
<proteinExistence type="predicted"/>
<dbReference type="Pfam" id="PF10150">
    <property type="entry name" value="RNase_E_G"/>
    <property type="match status" value="1"/>
</dbReference>
<evidence type="ECO:0000256" key="3">
    <source>
        <dbReference type="ARBA" id="ARBA00022801"/>
    </source>
</evidence>
<dbReference type="RefSeq" id="WP_239671712.1">
    <property type="nucleotide sequence ID" value="NZ_CP049742.1"/>
</dbReference>
<dbReference type="InterPro" id="IPR019307">
    <property type="entry name" value="RNA-bd_AU-1/RNase_E/G"/>
</dbReference>
<organism evidence="8 9">
    <name type="scientific">Mangrovibacillus cuniculi</name>
    <dbReference type="NCBI Taxonomy" id="2593652"/>
    <lineage>
        <taxon>Bacteria</taxon>
        <taxon>Bacillati</taxon>
        <taxon>Bacillota</taxon>
        <taxon>Bacilli</taxon>
        <taxon>Bacillales</taxon>
        <taxon>Bacillaceae</taxon>
        <taxon>Mangrovibacillus</taxon>
    </lineage>
</organism>
<evidence type="ECO:0000256" key="1">
    <source>
        <dbReference type="ARBA" id="ARBA00001946"/>
    </source>
</evidence>
<dbReference type="GO" id="GO:0016787">
    <property type="term" value="F:hydrolase activity"/>
    <property type="evidence" value="ECO:0007669"/>
    <property type="project" value="UniProtKB-KW"/>
</dbReference>
<evidence type="ECO:0000256" key="4">
    <source>
        <dbReference type="ARBA" id="ARBA00022842"/>
    </source>
</evidence>
<dbReference type="GO" id="GO:0004540">
    <property type="term" value="F:RNA nuclease activity"/>
    <property type="evidence" value="ECO:0007669"/>
    <property type="project" value="InterPro"/>
</dbReference>
<dbReference type="PANTHER" id="PTHR30001:SF0">
    <property type="entry name" value="RIBONUCLEASE G"/>
    <property type="match status" value="1"/>
</dbReference>
<feature type="domain" description="RNA-binding protein AU-1/Ribonuclease E/G" evidence="7">
    <location>
        <begin position="120"/>
        <end position="380"/>
    </location>
</feature>
<dbReference type="Proteomes" id="UP000593626">
    <property type="component" value="Chromosome"/>
</dbReference>
<comment type="cofactor">
    <cofactor evidence="1">
        <name>Mg(2+)</name>
        <dbReference type="ChEBI" id="CHEBI:18420"/>
    </cofactor>
</comment>
<dbReference type="InterPro" id="IPR012340">
    <property type="entry name" value="NA-bd_OB-fold"/>
</dbReference>
<dbReference type="PANTHER" id="PTHR30001">
    <property type="entry name" value="RIBONUCLEASE"/>
    <property type="match status" value="1"/>
</dbReference>
<reference evidence="8 9" key="1">
    <citation type="submission" date="2019-07" db="EMBL/GenBank/DDBJ databases">
        <title>Genome sequence of 2 isolates from Red Sea Mangroves.</title>
        <authorList>
            <person name="Sefrji F."/>
            <person name="Michoud G."/>
            <person name="Merlino G."/>
            <person name="Daffonchio D."/>
        </authorList>
    </citation>
    <scope>NUCLEOTIDE SEQUENCE [LARGE SCALE GENOMIC DNA]</scope>
    <source>
        <strain evidence="8 9">R1DC41</strain>
    </source>
</reference>
<feature type="coiled-coil region" evidence="6">
    <location>
        <begin position="166"/>
        <end position="200"/>
    </location>
</feature>